<accession>A0AAD5RNX6</accession>
<proteinExistence type="predicted"/>
<reference evidence="3" key="1">
    <citation type="submission" date="2022-07" db="EMBL/GenBank/DDBJ databases">
        <title>Draft genome sequence of Zalerion maritima ATCC 34329, a (micro)plastics degrading marine fungus.</title>
        <authorList>
            <person name="Paco A."/>
            <person name="Goncalves M.F.M."/>
            <person name="Rocha-Santos T.A.P."/>
            <person name="Alves A."/>
        </authorList>
    </citation>
    <scope>NUCLEOTIDE SEQUENCE</scope>
    <source>
        <strain evidence="3">ATCC 34329</strain>
    </source>
</reference>
<feature type="region of interest" description="Disordered" evidence="2">
    <location>
        <begin position="138"/>
        <end position="183"/>
    </location>
</feature>
<name>A0AAD5RNX6_9PEZI</name>
<dbReference type="AlphaFoldDB" id="A0AAD5RNX6"/>
<evidence type="ECO:0000313" key="4">
    <source>
        <dbReference type="Proteomes" id="UP001201980"/>
    </source>
</evidence>
<dbReference type="Proteomes" id="UP001201980">
    <property type="component" value="Unassembled WGS sequence"/>
</dbReference>
<feature type="compositionally biased region" description="Basic residues" evidence="2">
    <location>
        <begin position="262"/>
        <end position="272"/>
    </location>
</feature>
<keyword evidence="4" id="KW-1185">Reference proteome</keyword>
<keyword evidence="1" id="KW-0175">Coiled coil</keyword>
<dbReference type="EMBL" id="JAKWBI020000193">
    <property type="protein sequence ID" value="KAJ2899589.1"/>
    <property type="molecule type" value="Genomic_DNA"/>
</dbReference>
<feature type="compositionally biased region" description="Low complexity" evidence="2">
    <location>
        <begin position="59"/>
        <end position="89"/>
    </location>
</feature>
<feature type="region of interest" description="Disordered" evidence="2">
    <location>
        <begin position="219"/>
        <end position="282"/>
    </location>
</feature>
<feature type="compositionally biased region" description="Basic and acidic residues" evidence="2">
    <location>
        <begin position="230"/>
        <end position="239"/>
    </location>
</feature>
<gene>
    <name evidence="3" type="ORF">MKZ38_002963</name>
</gene>
<feature type="compositionally biased region" description="Basic and acidic residues" evidence="2">
    <location>
        <begin position="498"/>
        <end position="520"/>
    </location>
</feature>
<feature type="coiled-coil region" evidence="1">
    <location>
        <begin position="629"/>
        <end position="656"/>
    </location>
</feature>
<sequence>MNNNILHGMTNGALTPPKSQRPGQHTEDQDDEDSTYTRDLFGTPGPEAVSSPTRELDTSSSSTNHDSSISLPVITQSQQLPSSTQLQTQNPDNHGVPISPPSTSQPQKPSSSSSTQALNPPKLALTDAEKSLAAFNAAPTTPLDDDGNLIYDSDSSSSDEEGEFSTVVAPRNFRTPKTNQATDEHVVPGNYYHQYHIRVATVPTPFALRIINTATYKKSSKEKKKKIRKKVQEAERAAEAEAEAAAMAGDADDDDGNMQQRQKQKKRPRRPAPRQLQDSELYADDLFPGITTQCDSTENKNPYAWVYGDSALGPVSSGSHAGDGGEVQPFIRLRGVGPFDTPGEAAEVAGDFLFGRFNKSLVSLSSRREMLDRHEAKRLGNRLAHVDERSGMFRGWVEREDGCHVYVKTQPEATTLKRKRQPSFSGQEVYMVFEQRCLPRKVKPGREGKGEDEDEKKKLVVICDSKDDDDDDDDDSDEGDEDDEDDDEPDKNSTIASRNDKNSHNRKTKTETETKTEGKTQDFAPPSPGPMPPPYLITVPIQIASYTTSSAANLCALSYFREVTRPSNQRIEDNTFYQFDLCQQLDRISAEGISPEPMELIFETWKYPAYKYPFRWIRVSVSKGWIQGRSALEKEVHDEKEELRRQRERVRKSKQLRLVKEREERVALREHEVEEREEEVERKEEGFRVRDEDGNVVLSYGF</sequence>
<evidence type="ECO:0000313" key="3">
    <source>
        <dbReference type="EMBL" id="KAJ2899589.1"/>
    </source>
</evidence>
<protein>
    <submittedName>
        <fullName evidence="3">Uncharacterized protein</fullName>
    </submittedName>
</protein>
<evidence type="ECO:0000256" key="1">
    <source>
        <dbReference type="SAM" id="Coils"/>
    </source>
</evidence>
<feature type="region of interest" description="Disordered" evidence="2">
    <location>
        <begin position="442"/>
        <end position="533"/>
    </location>
</feature>
<feature type="compositionally biased region" description="Low complexity" evidence="2">
    <location>
        <begin position="101"/>
        <end position="116"/>
    </location>
</feature>
<evidence type="ECO:0000256" key="2">
    <source>
        <dbReference type="SAM" id="MobiDB-lite"/>
    </source>
</evidence>
<feature type="compositionally biased region" description="Basic residues" evidence="2">
    <location>
        <begin position="219"/>
        <end position="229"/>
    </location>
</feature>
<feature type="compositionally biased region" description="Acidic residues" evidence="2">
    <location>
        <begin position="466"/>
        <end position="489"/>
    </location>
</feature>
<comment type="caution">
    <text evidence="3">The sequence shown here is derived from an EMBL/GenBank/DDBJ whole genome shotgun (WGS) entry which is preliminary data.</text>
</comment>
<organism evidence="3 4">
    <name type="scientific">Zalerion maritima</name>
    <dbReference type="NCBI Taxonomy" id="339359"/>
    <lineage>
        <taxon>Eukaryota</taxon>
        <taxon>Fungi</taxon>
        <taxon>Dikarya</taxon>
        <taxon>Ascomycota</taxon>
        <taxon>Pezizomycotina</taxon>
        <taxon>Sordariomycetes</taxon>
        <taxon>Lulworthiomycetidae</taxon>
        <taxon>Lulworthiales</taxon>
        <taxon>Lulworthiaceae</taxon>
        <taxon>Zalerion</taxon>
    </lineage>
</organism>
<feature type="region of interest" description="Disordered" evidence="2">
    <location>
        <begin position="1"/>
        <end position="120"/>
    </location>
</feature>